<evidence type="ECO:0000256" key="1">
    <source>
        <dbReference type="ARBA" id="ARBA00022747"/>
    </source>
</evidence>
<dbReference type="PANTHER" id="PTHR30408">
    <property type="entry name" value="TYPE-1 RESTRICTION ENZYME ECOKI SPECIFICITY PROTEIN"/>
    <property type="match status" value="1"/>
</dbReference>
<accession>A0A840CBK9</accession>
<evidence type="ECO:0008006" key="5">
    <source>
        <dbReference type="Google" id="ProtNLM"/>
    </source>
</evidence>
<dbReference type="GO" id="GO:0009307">
    <property type="term" value="P:DNA restriction-modification system"/>
    <property type="evidence" value="ECO:0007669"/>
    <property type="project" value="UniProtKB-KW"/>
</dbReference>
<keyword evidence="2" id="KW-0238">DNA-binding</keyword>
<evidence type="ECO:0000313" key="4">
    <source>
        <dbReference type="Proteomes" id="UP000585681"/>
    </source>
</evidence>
<dbReference type="Gene3D" id="3.90.220.20">
    <property type="entry name" value="DNA methylase specificity domains"/>
    <property type="match status" value="1"/>
</dbReference>
<dbReference type="SUPFAM" id="SSF116734">
    <property type="entry name" value="DNA methylase specificity domain"/>
    <property type="match status" value="1"/>
</dbReference>
<organism evidence="3 4">
    <name type="scientific">Actibacterium naphthalenivorans</name>
    <dbReference type="NCBI Taxonomy" id="1614693"/>
    <lineage>
        <taxon>Bacteria</taxon>
        <taxon>Pseudomonadati</taxon>
        <taxon>Pseudomonadota</taxon>
        <taxon>Alphaproteobacteria</taxon>
        <taxon>Rhodobacterales</taxon>
        <taxon>Roseobacteraceae</taxon>
        <taxon>Actibacterium</taxon>
    </lineage>
</organism>
<dbReference type="EMBL" id="JACIEQ010000001">
    <property type="protein sequence ID" value="MBB4020216.1"/>
    <property type="molecule type" value="Genomic_DNA"/>
</dbReference>
<dbReference type="GO" id="GO:0003677">
    <property type="term" value="F:DNA binding"/>
    <property type="evidence" value="ECO:0007669"/>
    <property type="project" value="UniProtKB-KW"/>
</dbReference>
<dbReference type="AlphaFoldDB" id="A0A840CBK9"/>
<name>A0A840CBK9_9RHOB</name>
<comment type="caution">
    <text evidence="3">The sequence shown here is derived from an EMBL/GenBank/DDBJ whole genome shotgun (WGS) entry which is preliminary data.</text>
</comment>
<dbReference type="RefSeq" id="WP_235974387.1">
    <property type="nucleotide sequence ID" value="NZ_JACIEQ010000001.1"/>
</dbReference>
<proteinExistence type="predicted"/>
<sequence>MDVAEAGGTLAIQMRDVHADVDLTADKLLRYVLDDLPERYMVRGGEVIFRSRGAPNAAAVVSHKLTEPVAITLPLVILRPKVEFVLPDYLAWVINQPQAQRYFDSEAQGTNMRMIPKAVLEQLEVPLPDLQTQSLIVSVHKLAKREGSLLRDLADRREQLSSIILAERARDARQKELVQ</sequence>
<dbReference type="InterPro" id="IPR044946">
    <property type="entry name" value="Restrct_endonuc_typeI_TRD_sf"/>
</dbReference>
<reference evidence="3" key="1">
    <citation type="submission" date="2020-08" db="EMBL/GenBank/DDBJ databases">
        <title>Genomic Encyclopedia of Type Strains, Phase IV (KMG-IV): sequencing the most valuable type-strain genomes for metagenomic binning, comparative biology and taxonomic classification.</title>
        <authorList>
            <person name="Goeker M."/>
        </authorList>
    </citation>
    <scope>NUCLEOTIDE SEQUENCE [LARGE SCALE GENOMIC DNA]</scope>
    <source>
        <strain evidence="3">DSM 105040</strain>
    </source>
</reference>
<dbReference type="Proteomes" id="UP000585681">
    <property type="component" value="Unassembled WGS sequence"/>
</dbReference>
<evidence type="ECO:0000313" key="3">
    <source>
        <dbReference type="EMBL" id="MBB4020216.1"/>
    </source>
</evidence>
<gene>
    <name evidence="3" type="ORF">GGR17_000007</name>
</gene>
<dbReference type="InterPro" id="IPR052021">
    <property type="entry name" value="Type-I_RS_S_subunit"/>
</dbReference>
<dbReference type="PANTHER" id="PTHR30408:SF12">
    <property type="entry name" value="TYPE I RESTRICTION ENZYME MJAVIII SPECIFICITY SUBUNIT"/>
    <property type="match status" value="1"/>
</dbReference>
<keyword evidence="4" id="KW-1185">Reference proteome</keyword>
<keyword evidence="1" id="KW-0680">Restriction system</keyword>
<protein>
    <recommendedName>
        <fullName evidence="5">Type I restriction modification DNA specificity domain-containing protein</fullName>
    </recommendedName>
</protein>
<evidence type="ECO:0000256" key="2">
    <source>
        <dbReference type="ARBA" id="ARBA00023125"/>
    </source>
</evidence>